<protein>
    <recommendedName>
        <fullName evidence="13">Kinesin-like protein</fullName>
    </recommendedName>
</protein>
<dbReference type="GO" id="GO:0003777">
    <property type="term" value="F:microtubule motor activity"/>
    <property type="evidence" value="ECO:0007669"/>
    <property type="project" value="InterPro"/>
</dbReference>
<sequence length="948" mass="106836">MEGGREERILVSVRLRALNEKEIFINDVSDWECVNDTTIVYKNADLLASERSMHPTAYVFDNVFNHNCSTRKVYEDAAKEVALSVLEGFNSSVFAYGQTSSGKTYTMTGITEYAVSDIYQHAQKQAEREYVLKFSAMEIYNESVRDLLCSDNNTPLRLLDDPERGTVVEKLSEETVRDWDHVINLLSICEAQRQIGETKVNQTSSRSHQIIRLTVQSCAREFLGIRDSPNTLIATVNFVDLAGSERVSQSLSAGTRLKEGCHINRSLLTLGTVIRKLSKGSNGHIPFRDSKLTRILQPSLGGNAKTAIICTLSPARSHVEQSRNTLLFASCAKEVTTNAQVNVVMSDKVLLKHLQRELARLEGELRTPRSSLQMSDNAALMQEKDIQIEKLEKEIRDLKLDRDIAQTQVRDLLQLLEDDQKSVLRIGDNESSVVRVGVGDYPNLRVQRLDDDDDDDGTHMPIIRPDEADVRTCSGSHSQSSSEDQFIHVPGCFEENFLRPNSSQPVVVSSSLSFSESDSCRGWDDDDDLEKQSDRVSEDLCKEVRCLDIEEDLGVNEEGVPLTARICVGDISVPSESVPMEADCKLEVATSSDESANANRQLVLHMEVATPSSKAEKELPCNRFPESSPIEQFLLHELSADSSDLRITISRSSEESLVNDSFTPRNGAVDCIDNDTTRHCSNANTDKRHFPPSPESYAVIQLEASQKENSSHEDTETKEFAASPNEEEDPDCSLAVMETETEANKPPLKTARDDGLGPIEDEIKGHTSWPSEFKKLQKQIIELWHVCNVSLVHRTYFFLLFQGGTSDALYMEVERRRLCFLKDTFARMNKKTDFNGRTLSLEQSLKDLQAEKRMLTKQMLKKLTEQERESLYLKWGITLNSKLRRAQLANRLWSRTDDMNHITDSAYLIARLIRFMDIGQAPKEMFGLDFGSHALPNYSFKRSLISLL</sequence>
<evidence type="ECO:0000256" key="5">
    <source>
        <dbReference type="ARBA" id="ARBA00022741"/>
    </source>
</evidence>
<gene>
    <name evidence="17" type="ORF">DM860_014418</name>
</gene>
<keyword evidence="5 12" id="KW-0547">Nucleotide-binding</keyword>
<comment type="caution">
    <text evidence="17">The sequence shown here is derived from an EMBL/GenBank/DDBJ whole genome shotgun (WGS) entry which is preliminary data.</text>
</comment>
<feature type="coiled-coil region" evidence="14">
    <location>
        <begin position="344"/>
        <end position="408"/>
    </location>
</feature>
<comment type="similarity">
    <text evidence="3">Belongs to the TRAFAC class myosin-kinesin ATPase superfamily. Kinesin family. KIN-7 subfamily.</text>
</comment>
<dbReference type="Pfam" id="PF00225">
    <property type="entry name" value="Kinesin"/>
    <property type="match status" value="1"/>
</dbReference>
<keyword evidence="9" id="KW-0963">Cytoplasm</keyword>
<dbReference type="EMBL" id="NQVE01000088">
    <property type="protein sequence ID" value="RAL49200.1"/>
    <property type="molecule type" value="Genomic_DNA"/>
</dbReference>
<keyword evidence="18" id="KW-1185">Reference proteome</keyword>
<dbReference type="FunFam" id="3.40.850.10:FF:000016">
    <property type="entry name" value="Kinesin-like protein"/>
    <property type="match status" value="1"/>
</dbReference>
<dbReference type="InterPro" id="IPR036961">
    <property type="entry name" value="Kinesin_motor_dom_sf"/>
</dbReference>
<dbReference type="GO" id="GO:0005874">
    <property type="term" value="C:microtubule"/>
    <property type="evidence" value="ECO:0007669"/>
    <property type="project" value="UniProtKB-KW"/>
</dbReference>
<dbReference type="PROSITE" id="PS50067">
    <property type="entry name" value="KINESIN_MOTOR_2"/>
    <property type="match status" value="1"/>
</dbReference>
<feature type="domain" description="Kinesin motor" evidence="16">
    <location>
        <begin position="8"/>
        <end position="335"/>
    </location>
</feature>
<evidence type="ECO:0000256" key="11">
    <source>
        <dbReference type="ARBA" id="ARBA00060413"/>
    </source>
</evidence>
<evidence type="ECO:0000256" key="9">
    <source>
        <dbReference type="ARBA" id="ARBA00023212"/>
    </source>
</evidence>
<dbReference type="GO" id="GO:0005524">
    <property type="term" value="F:ATP binding"/>
    <property type="evidence" value="ECO:0007669"/>
    <property type="project" value="UniProtKB-UniRule"/>
</dbReference>
<dbReference type="GO" id="GO:0008017">
    <property type="term" value="F:microtubule binding"/>
    <property type="evidence" value="ECO:0007669"/>
    <property type="project" value="InterPro"/>
</dbReference>
<comment type="subcellular location">
    <subcellularLocation>
        <location evidence="11">Cytoplasm</location>
        <location evidence="11">Cytoskeleton</location>
        <location evidence="11">Phragmoplast</location>
    </subcellularLocation>
    <subcellularLocation>
        <location evidence="1">Nucleus</location>
    </subcellularLocation>
    <subcellularLocation>
        <location evidence="2">Plastid</location>
    </subcellularLocation>
</comment>
<dbReference type="PANTHER" id="PTHR47968:SF55">
    <property type="entry name" value="KINESIN-LIKE PROTEIN KIN-7H"/>
    <property type="match status" value="1"/>
</dbReference>
<evidence type="ECO:0000256" key="2">
    <source>
        <dbReference type="ARBA" id="ARBA00004474"/>
    </source>
</evidence>
<dbReference type="CDD" id="cd01374">
    <property type="entry name" value="KISc_CENP_E"/>
    <property type="match status" value="1"/>
</dbReference>
<dbReference type="GO" id="GO:0005634">
    <property type="term" value="C:nucleus"/>
    <property type="evidence" value="ECO:0007669"/>
    <property type="project" value="UniProtKB-SubCell"/>
</dbReference>
<dbReference type="InterPro" id="IPR019821">
    <property type="entry name" value="Kinesin_motor_CS"/>
</dbReference>
<evidence type="ECO:0000256" key="13">
    <source>
        <dbReference type="RuleBase" id="RU000394"/>
    </source>
</evidence>
<keyword evidence="8 12" id="KW-0505">Motor protein</keyword>
<dbReference type="Proteomes" id="UP000249390">
    <property type="component" value="Unassembled WGS sequence"/>
</dbReference>
<dbReference type="InterPro" id="IPR027640">
    <property type="entry name" value="Kinesin-like_fam"/>
</dbReference>
<dbReference type="Gene3D" id="3.40.850.10">
    <property type="entry name" value="Kinesin motor domain"/>
    <property type="match status" value="1"/>
</dbReference>
<dbReference type="InterPro" id="IPR021881">
    <property type="entry name" value="NACK_C"/>
</dbReference>
<feature type="region of interest" description="Disordered" evidence="15">
    <location>
        <begin position="446"/>
        <end position="484"/>
    </location>
</feature>
<dbReference type="InterPro" id="IPR001752">
    <property type="entry name" value="Kinesin_motor_dom"/>
</dbReference>
<evidence type="ECO:0000313" key="17">
    <source>
        <dbReference type="EMBL" id="RAL49200.1"/>
    </source>
</evidence>
<feature type="binding site" evidence="12">
    <location>
        <begin position="97"/>
        <end position="104"/>
    </location>
    <ligand>
        <name>ATP</name>
        <dbReference type="ChEBI" id="CHEBI:30616"/>
    </ligand>
</feature>
<name>A0A328DVG9_9ASTE</name>
<keyword evidence="4 13" id="KW-0493">Microtubule</keyword>
<evidence type="ECO:0000256" key="12">
    <source>
        <dbReference type="PROSITE-ProRule" id="PRU00283"/>
    </source>
</evidence>
<evidence type="ECO:0000256" key="7">
    <source>
        <dbReference type="ARBA" id="ARBA00023054"/>
    </source>
</evidence>
<evidence type="ECO:0000256" key="3">
    <source>
        <dbReference type="ARBA" id="ARBA00007310"/>
    </source>
</evidence>
<dbReference type="PRINTS" id="PR00380">
    <property type="entry name" value="KINESINHEAVY"/>
</dbReference>
<organism evidence="17 18">
    <name type="scientific">Cuscuta australis</name>
    <dbReference type="NCBI Taxonomy" id="267555"/>
    <lineage>
        <taxon>Eukaryota</taxon>
        <taxon>Viridiplantae</taxon>
        <taxon>Streptophyta</taxon>
        <taxon>Embryophyta</taxon>
        <taxon>Tracheophyta</taxon>
        <taxon>Spermatophyta</taxon>
        <taxon>Magnoliopsida</taxon>
        <taxon>eudicotyledons</taxon>
        <taxon>Gunneridae</taxon>
        <taxon>Pentapetalae</taxon>
        <taxon>asterids</taxon>
        <taxon>lamiids</taxon>
        <taxon>Solanales</taxon>
        <taxon>Convolvulaceae</taxon>
        <taxon>Cuscuteae</taxon>
        <taxon>Cuscuta</taxon>
        <taxon>Cuscuta subgen. Grammica</taxon>
        <taxon>Cuscuta sect. Cleistogrammica</taxon>
    </lineage>
</organism>
<dbReference type="InterPro" id="IPR027417">
    <property type="entry name" value="P-loop_NTPase"/>
</dbReference>
<reference evidence="17 18" key="1">
    <citation type="submission" date="2018-06" db="EMBL/GenBank/DDBJ databases">
        <title>The Genome of Cuscuta australis (Dodder) Provides Insight into the Evolution of Plant Parasitism.</title>
        <authorList>
            <person name="Liu H."/>
        </authorList>
    </citation>
    <scope>NUCLEOTIDE SEQUENCE [LARGE SCALE GENOMIC DNA]</scope>
    <source>
        <strain evidence="18">cv. Yunnan</strain>
        <tissue evidence="17">Vines</tissue>
    </source>
</reference>
<keyword evidence="10" id="KW-0539">Nucleus</keyword>
<proteinExistence type="inferred from homology"/>
<keyword evidence="9" id="KW-0206">Cytoskeleton</keyword>
<evidence type="ECO:0000313" key="18">
    <source>
        <dbReference type="Proteomes" id="UP000249390"/>
    </source>
</evidence>
<evidence type="ECO:0000256" key="1">
    <source>
        <dbReference type="ARBA" id="ARBA00004123"/>
    </source>
</evidence>
<dbReference type="PROSITE" id="PS00411">
    <property type="entry name" value="KINESIN_MOTOR_1"/>
    <property type="match status" value="1"/>
</dbReference>
<evidence type="ECO:0000259" key="16">
    <source>
        <dbReference type="PROSITE" id="PS50067"/>
    </source>
</evidence>
<dbReference type="GO" id="GO:0009524">
    <property type="term" value="C:phragmoplast"/>
    <property type="evidence" value="ECO:0007669"/>
    <property type="project" value="UniProtKB-SubCell"/>
</dbReference>
<evidence type="ECO:0000256" key="15">
    <source>
        <dbReference type="SAM" id="MobiDB-lite"/>
    </source>
</evidence>
<evidence type="ECO:0000256" key="4">
    <source>
        <dbReference type="ARBA" id="ARBA00022701"/>
    </source>
</evidence>
<keyword evidence="7 14" id="KW-0175">Coiled coil</keyword>
<evidence type="ECO:0000256" key="6">
    <source>
        <dbReference type="ARBA" id="ARBA00022840"/>
    </source>
</evidence>
<evidence type="ECO:0000256" key="8">
    <source>
        <dbReference type="ARBA" id="ARBA00023175"/>
    </source>
</evidence>
<accession>A0A328DVG9</accession>
<evidence type="ECO:0000256" key="14">
    <source>
        <dbReference type="SAM" id="Coils"/>
    </source>
</evidence>
<dbReference type="AlphaFoldDB" id="A0A328DVG9"/>
<dbReference type="GO" id="GO:0007018">
    <property type="term" value="P:microtubule-based movement"/>
    <property type="evidence" value="ECO:0007669"/>
    <property type="project" value="InterPro"/>
</dbReference>
<dbReference type="SMART" id="SM00129">
    <property type="entry name" value="KISc"/>
    <property type="match status" value="1"/>
</dbReference>
<dbReference type="Pfam" id="PF11995">
    <property type="entry name" value="DUF3490"/>
    <property type="match status" value="1"/>
</dbReference>
<evidence type="ECO:0000256" key="10">
    <source>
        <dbReference type="ARBA" id="ARBA00023242"/>
    </source>
</evidence>
<dbReference type="PANTHER" id="PTHR47968">
    <property type="entry name" value="CENTROMERE PROTEIN E"/>
    <property type="match status" value="1"/>
</dbReference>
<feature type="region of interest" description="Disordered" evidence="15">
    <location>
        <begin position="704"/>
        <end position="731"/>
    </location>
</feature>
<dbReference type="GO" id="GO:0009536">
    <property type="term" value="C:plastid"/>
    <property type="evidence" value="ECO:0007669"/>
    <property type="project" value="UniProtKB-SubCell"/>
</dbReference>
<dbReference type="SUPFAM" id="SSF52540">
    <property type="entry name" value="P-loop containing nucleoside triphosphate hydrolases"/>
    <property type="match status" value="1"/>
</dbReference>
<feature type="compositionally biased region" description="Basic and acidic residues" evidence="15">
    <location>
        <begin position="705"/>
        <end position="719"/>
    </location>
</feature>
<feature type="coiled-coil region" evidence="14">
    <location>
        <begin position="838"/>
        <end position="865"/>
    </location>
</feature>
<dbReference type="GO" id="GO:0000919">
    <property type="term" value="P:cell plate assembly"/>
    <property type="evidence" value="ECO:0007669"/>
    <property type="project" value="UniProtKB-ARBA"/>
</dbReference>
<keyword evidence="6 12" id="KW-0067">ATP-binding</keyword>